<protein>
    <submittedName>
        <fullName evidence="2">Uncharacterized protein</fullName>
    </submittedName>
</protein>
<dbReference type="EMBL" id="WNDP01000147">
    <property type="protein sequence ID" value="KAF1019272.1"/>
    <property type="molecule type" value="Genomic_DNA"/>
</dbReference>
<comment type="caution">
    <text evidence="2">The sequence shown here is derived from an EMBL/GenBank/DDBJ whole genome shotgun (WGS) entry which is preliminary data.</text>
</comment>
<accession>A0A833PCJ4</accession>
<dbReference type="Proteomes" id="UP000490535">
    <property type="component" value="Unassembled WGS sequence"/>
</dbReference>
<feature type="compositionally biased region" description="Basic and acidic residues" evidence="1">
    <location>
        <begin position="125"/>
        <end position="136"/>
    </location>
</feature>
<feature type="region of interest" description="Disordered" evidence="1">
    <location>
        <begin position="115"/>
        <end position="136"/>
    </location>
</feature>
<evidence type="ECO:0000313" key="2">
    <source>
        <dbReference type="EMBL" id="KAF1019272.1"/>
    </source>
</evidence>
<dbReference type="AlphaFoldDB" id="A0A833PCJ4"/>
<gene>
    <name evidence="2" type="ORF">GAK29_03967</name>
</gene>
<sequence length="136" mass="16072">MAQLYYSVPEEQRVDVMYDILQAVWTKGRNLSFKPHLQQMQQDLAIENLTALDVEALLKANDQQCAEKHQPDFPVLELRIEGKRYVFNSLYRVLMIESIFSNVLEHKYKTENELERAQHMSEAQDVEKTDDQKREV</sequence>
<evidence type="ECO:0000256" key="1">
    <source>
        <dbReference type="SAM" id="MobiDB-lite"/>
    </source>
</evidence>
<proteinExistence type="predicted"/>
<name>A0A833PCJ4_ACIBZ</name>
<reference evidence="3" key="1">
    <citation type="journal article" date="2020" name="MBio">
        <title>Horizontal gene transfer to a defensive symbiont with a reduced genome amongst a multipartite beetle microbiome.</title>
        <authorList>
            <person name="Waterworth S.C."/>
            <person name="Florez L.V."/>
            <person name="Rees E.R."/>
            <person name="Hertweck C."/>
            <person name="Kaltenpoth M."/>
            <person name="Kwan J.C."/>
        </authorList>
    </citation>
    <scope>NUCLEOTIDE SEQUENCE [LARGE SCALE GENOMIC DNA]</scope>
</reference>
<organism evidence="2 3">
    <name type="scientific">Acinetobacter bereziniae</name>
    <name type="common">Acinetobacter genomosp. 10</name>
    <dbReference type="NCBI Taxonomy" id="106648"/>
    <lineage>
        <taxon>Bacteria</taxon>
        <taxon>Pseudomonadati</taxon>
        <taxon>Pseudomonadota</taxon>
        <taxon>Gammaproteobacteria</taxon>
        <taxon>Moraxellales</taxon>
        <taxon>Moraxellaceae</taxon>
        <taxon>Acinetobacter</taxon>
    </lineage>
</organism>
<evidence type="ECO:0000313" key="3">
    <source>
        <dbReference type="Proteomes" id="UP000490535"/>
    </source>
</evidence>